<feature type="transmembrane region" description="Helical" evidence="1">
    <location>
        <begin position="66"/>
        <end position="87"/>
    </location>
</feature>
<keyword evidence="3" id="KW-1185">Reference proteome</keyword>
<feature type="transmembrane region" description="Helical" evidence="1">
    <location>
        <begin position="32"/>
        <end position="54"/>
    </location>
</feature>
<dbReference type="EMBL" id="KB908855">
    <property type="protein sequence ID" value="EOA82081.1"/>
    <property type="molecule type" value="Genomic_DNA"/>
</dbReference>
<sequence>MDTTKSPAANPGITPDPSHNGSTIRKAFVLEALANLFVIPLITNTRFILSFLLNNPSRDINPSSVLFARLFGCLIVGGFTSALLAGATNTRNGIESRRTTYMMLGLGEAMLIPMLALELSRGPQAALSKKAAGVSIGFLGPPLLWRLYVIFVRPDLLGRYTEGGAGNGRATRRDGYGTINTRDD</sequence>
<feature type="non-terminal residue" evidence="2">
    <location>
        <position position="184"/>
    </location>
</feature>
<dbReference type="RefSeq" id="XP_008030402.1">
    <property type="nucleotide sequence ID" value="XM_008032211.2"/>
</dbReference>
<dbReference type="AlphaFoldDB" id="R0I9Q5"/>
<organism evidence="2 3">
    <name type="scientific">Exserohilum turcicum (strain 28A)</name>
    <name type="common">Northern leaf blight fungus</name>
    <name type="synonym">Setosphaeria turcica</name>
    <dbReference type="NCBI Taxonomy" id="671987"/>
    <lineage>
        <taxon>Eukaryota</taxon>
        <taxon>Fungi</taxon>
        <taxon>Dikarya</taxon>
        <taxon>Ascomycota</taxon>
        <taxon>Pezizomycotina</taxon>
        <taxon>Dothideomycetes</taxon>
        <taxon>Pleosporomycetidae</taxon>
        <taxon>Pleosporales</taxon>
        <taxon>Pleosporineae</taxon>
        <taxon>Pleosporaceae</taxon>
        <taxon>Exserohilum</taxon>
    </lineage>
</organism>
<dbReference type="STRING" id="671987.R0I9Q5"/>
<dbReference type="HOGENOM" id="CLU_112970_0_0_1"/>
<dbReference type="OrthoDB" id="2563633at2759"/>
<dbReference type="eggNOG" id="ENOG502SFD5">
    <property type="taxonomic scope" value="Eukaryota"/>
</dbReference>
<proteinExistence type="predicted"/>
<dbReference type="GeneID" id="19396649"/>
<accession>R0I9Q5</accession>
<keyword evidence="1" id="KW-0812">Transmembrane</keyword>
<keyword evidence="1" id="KW-0472">Membrane</keyword>
<evidence type="ECO:0000256" key="1">
    <source>
        <dbReference type="SAM" id="Phobius"/>
    </source>
</evidence>
<reference evidence="2 3" key="2">
    <citation type="journal article" date="2013" name="PLoS Genet.">
        <title>Comparative genome structure, secondary metabolite, and effector coding capacity across Cochliobolus pathogens.</title>
        <authorList>
            <person name="Condon B.J."/>
            <person name="Leng Y."/>
            <person name="Wu D."/>
            <person name="Bushley K.E."/>
            <person name="Ohm R.A."/>
            <person name="Otillar R."/>
            <person name="Martin J."/>
            <person name="Schackwitz W."/>
            <person name="Grimwood J."/>
            <person name="MohdZainudin N."/>
            <person name="Xue C."/>
            <person name="Wang R."/>
            <person name="Manning V.A."/>
            <person name="Dhillon B."/>
            <person name="Tu Z.J."/>
            <person name="Steffenson B.J."/>
            <person name="Salamov A."/>
            <person name="Sun H."/>
            <person name="Lowry S."/>
            <person name="LaButti K."/>
            <person name="Han J."/>
            <person name="Copeland A."/>
            <person name="Lindquist E."/>
            <person name="Barry K."/>
            <person name="Schmutz J."/>
            <person name="Baker S.E."/>
            <person name="Ciuffetti L.M."/>
            <person name="Grigoriev I.V."/>
            <person name="Zhong S."/>
            <person name="Turgeon B.G."/>
        </authorList>
    </citation>
    <scope>NUCLEOTIDE SEQUENCE [LARGE SCALE GENOMIC DNA]</scope>
    <source>
        <strain evidence="3">28A</strain>
    </source>
</reference>
<dbReference type="Proteomes" id="UP000016935">
    <property type="component" value="Unassembled WGS sequence"/>
</dbReference>
<keyword evidence="1" id="KW-1133">Transmembrane helix</keyword>
<evidence type="ECO:0000313" key="2">
    <source>
        <dbReference type="EMBL" id="EOA82081.1"/>
    </source>
</evidence>
<name>R0I9Q5_EXST2</name>
<protein>
    <submittedName>
        <fullName evidence="2">Uncharacterized protein</fullName>
    </submittedName>
</protein>
<evidence type="ECO:0000313" key="3">
    <source>
        <dbReference type="Proteomes" id="UP000016935"/>
    </source>
</evidence>
<feature type="transmembrane region" description="Helical" evidence="1">
    <location>
        <begin position="131"/>
        <end position="151"/>
    </location>
</feature>
<feature type="transmembrane region" description="Helical" evidence="1">
    <location>
        <begin position="99"/>
        <end position="119"/>
    </location>
</feature>
<gene>
    <name evidence="2" type="ORF">SETTUDRAFT_142032</name>
</gene>
<reference evidence="2 3" key="1">
    <citation type="journal article" date="2012" name="PLoS Pathog.">
        <title>Diverse lifestyles and strategies of plant pathogenesis encoded in the genomes of eighteen Dothideomycetes fungi.</title>
        <authorList>
            <person name="Ohm R.A."/>
            <person name="Feau N."/>
            <person name="Henrissat B."/>
            <person name="Schoch C.L."/>
            <person name="Horwitz B.A."/>
            <person name="Barry K.W."/>
            <person name="Condon B.J."/>
            <person name="Copeland A.C."/>
            <person name="Dhillon B."/>
            <person name="Glaser F."/>
            <person name="Hesse C.N."/>
            <person name="Kosti I."/>
            <person name="LaButti K."/>
            <person name="Lindquist E.A."/>
            <person name="Lucas S."/>
            <person name="Salamov A.A."/>
            <person name="Bradshaw R.E."/>
            <person name="Ciuffetti L."/>
            <person name="Hamelin R.C."/>
            <person name="Kema G.H.J."/>
            <person name="Lawrence C."/>
            <person name="Scott J.A."/>
            <person name="Spatafora J.W."/>
            <person name="Turgeon B.G."/>
            <person name="de Wit P.J.G.M."/>
            <person name="Zhong S."/>
            <person name="Goodwin S.B."/>
            <person name="Grigoriev I.V."/>
        </authorList>
    </citation>
    <scope>NUCLEOTIDE SEQUENCE [LARGE SCALE GENOMIC DNA]</scope>
    <source>
        <strain evidence="3">28A</strain>
    </source>
</reference>